<dbReference type="STRING" id="1296096.A0A1B9HXK3"/>
<evidence type="ECO:0000313" key="3">
    <source>
        <dbReference type="EMBL" id="OCF47997.1"/>
    </source>
</evidence>
<dbReference type="EMBL" id="CP144529">
    <property type="protein sequence ID" value="WWC73563.1"/>
    <property type="molecule type" value="Genomic_DNA"/>
</dbReference>
<proteinExistence type="predicted"/>
<name>A0A1B9HXK3_9TREE</name>
<protein>
    <recommendedName>
        <fullName evidence="2">SCP domain-containing protein</fullName>
    </recommendedName>
</protein>
<reference evidence="4" key="4">
    <citation type="submission" date="2024-02" db="EMBL/GenBank/DDBJ databases">
        <title>Comparative genomics of Cryptococcus and Kwoniella reveals pathogenesis evolution and contrasting modes of karyotype evolution via chromosome fusion or intercentromeric recombination.</title>
        <authorList>
            <person name="Coelho M.A."/>
            <person name="David-Palma M."/>
            <person name="Shea T."/>
            <person name="Bowers K."/>
            <person name="McGinley-Smith S."/>
            <person name="Mohammad A.W."/>
            <person name="Gnirke A."/>
            <person name="Yurkov A.M."/>
            <person name="Nowrousian M."/>
            <person name="Sun S."/>
            <person name="Cuomo C.A."/>
            <person name="Heitman J."/>
        </authorList>
    </citation>
    <scope>NUCLEOTIDE SEQUENCE</scope>
    <source>
        <strain evidence="4">CBS 10737</strain>
    </source>
</reference>
<dbReference type="SUPFAM" id="SSF55797">
    <property type="entry name" value="PR-1-like"/>
    <property type="match status" value="1"/>
</dbReference>
<dbReference type="GeneID" id="30174232"/>
<dbReference type="Gene3D" id="3.40.33.10">
    <property type="entry name" value="CAP"/>
    <property type="match status" value="1"/>
</dbReference>
<feature type="domain" description="SCP" evidence="2">
    <location>
        <begin position="135"/>
        <end position="265"/>
    </location>
</feature>
<dbReference type="InterPro" id="IPR001283">
    <property type="entry name" value="CRISP-related"/>
</dbReference>
<keyword evidence="1" id="KW-0732">Signal</keyword>
<feature type="signal peptide" evidence="1">
    <location>
        <begin position="1"/>
        <end position="17"/>
    </location>
</feature>
<dbReference type="InterPro" id="IPR035940">
    <property type="entry name" value="CAP_sf"/>
</dbReference>
<reference evidence="3" key="3">
    <citation type="submission" date="2016-07" db="EMBL/GenBank/DDBJ databases">
        <title>Evolution of pathogenesis and genome organization in the Tremellales.</title>
        <authorList>
            <person name="Cuomo C."/>
            <person name="Litvintseva A."/>
            <person name="Heitman J."/>
            <person name="Chen Y."/>
            <person name="Sun S."/>
            <person name="Springer D."/>
            <person name="Dromer F."/>
            <person name="Young S."/>
            <person name="Zeng Q."/>
            <person name="Chapman S."/>
            <person name="Gujja S."/>
            <person name="Saif S."/>
            <person name="Birren B."/>
        </authorList>
    </citation>
    <scope>NUCLEOTIDE SEQUENCE</scope>
    <source>
        <strain evidence="3">CBS 10737</strain>
    </source>
</reference>
<dbReference type="Pfam" id="PF00188">
    <property type="entry name" value="CAP"/>
    <property type="match status" value="1"/>
</dbReference>
<evidence type="ECO:0000256" key="1">
    <source>
        <dbReference type="SAM" id="SignalP"/>
    </source>
</evidence>
<reference evidence="4" key="2">
    <citation type="submission" date="2013-07" db="EMBL/GenBank/DDBJ databases">
        <authorList>
            <consortium name="The Broad Institute Genome Sequencing Platform"/>
            <person name="Cuomo C."/>
            <person name="Litvintseva A."/>
            <person name="Chen Y."/>
            <person name="Heitman J."/>
            <person name="Sun S."/>
            <person name="Springer D."/>
            <person name="Dromer F."/>
            <person name="Young S.K."/>
            <person name="Zeng Q."/>
            <person name="Gargeya S."/>
            <person name="Fitzgerald M."/>
            <person name="Abouelleil A."/>
            <person name="Alvarado L."/>
            <person name="Berlin A.M."/>
            <person name="Chapman S.B."/>
            <person name="Dewar J."/>
            <person name="Goldberg J."/>
            <person name="Griggs A."/>
            <person name="Gujja S."/>
            <person name="Hansen M."/>
            <person name="Howarth C."/>
            <person name="Imamovic A."/>
            <person name="Larimer J."/>
            <person name="McCowan C."/>
            <person name="Murphy C."/>
            <person name="Pearson M."/>
            <person name="Priest M."/>
            <person name="Roberts A."/>
            <person name="Saif S."/>
            <person name="Shea T."/>
            <person name="Sykes S."/>
            <person name="Wortman J."/>
            <person name="Nusbaum C."/>
            <person name="Birren B."/>
        </authorList>
    </citation>
    <scope>NUCLEOTIDE SEQUENCE</scope>
    <source>
        <strain evidence="4">CBS 10737</strain>
    </source>
</reference>
<evidence type="ECO:0000313" key="5">
    <source>
        <dbReference type="Proteomes" id="UP000094020"/>
    </source>
</evidence>
<dbReference type="OrthoDB" id="337038at2759"/>
<dbReference type="AlphaFoldDB" id="A0A1B9HXK3"/>
<dbReference type="InterPro" id="IPR014044">
    <property type="entry name" value="CAP_dom"/>
</dbReference>
<dbReference type="Proteomes" id="UP000094020">
    <property type="component" value="Chromosome 11"/>
</dbReference>
<organism evidence="3">
    <name type="scientific">Kwoniella pini CBS 10737</name>
    <dbReference type="NCBI Taxonomy" id="1296096"/>
    <lineage>
        <taxon>Eukaryota</taxon>
        <taxon>Fungi</taxon>
        <taxon>Dikarya</taxon>
        <taxon>Basidiomycota</taxon>
        <taxon>Agaricomycotina</taxon>
        <taxon>Tremellomycetes</taxon>
        <taxon>Tremellales</taxon>
        <taxon>Cryptococcaceae</taxon>
        <taxon>Kwoniella</taxon>
    </lineage>
</organism>
<evidence type="ECO:0000259" key="2">
    <source>
        <dbReference type="SMART" id="SM00198"/>
    </source>
</evidence>
<dbReference type="PANTHER" id="PTHR10334">
    <property type="entry name" value="CYSTEINE-RICH SECRETORY PROTEIN-RELATED"/>
    <property type="match status" value="1"/>
</dbReference>
<dbReference type="PRINTS" id="PR00837">
    <property type="entry name" value="V5TPXLIKE"/>
</dbReference>
<feature type="chain" id="PRO_5008628170" description="SCP domain-containing protein" evidence="1">
    <location>
        <begin position="18"/>
        <end position="276"/>
    </location>
</feature>
<dbReference type="RefSeq" id="XP_019009216.1">
    <property type="nucleotide sequence ID" value="XM_019157576.1"/>
</dbReference>
<dbReference type="KEGG" id="kpin:30174232"/>
<keyword evidence="5" id="KW-1185">Reference proteome</keyword>
<reference evidence="3" key="1">
    <citation type="submission" date="2013-07" db="EMBL/GenBank/DDBJ databases">
        <title>The Genome Sequence of Cryptococcus pinus CBS10737.</title>
        <authorList>
            <consortium name="The Broad Institute Genome Sequencing Platform"/>
            <person name="Cuomo C."/>
            <person name="Litvintseva A."/>
            <person name="Chen Y."/>
            <person name="Heitman J."/>
            <person name="Sun S."/>
            <person name="Springer D."/>
            <person name="Dromer F."/>
            <person name="Young S.K."/>
            <person name="Zeng Q."/>
            <person name="Gargeya S."/>
            <person name="Fitzgerald M."/>
            <person name="Abouelleil A."/>
            <person name="Alvarado L."/>
            <person name="Berlin A.M."/>
            <person name="Chapman S.B."/>
            <person name="Dewar J."/>
            <person name="Goldberg J."/>
            <person name="Griggs A."/>
            <person name="Gujja S."/>
            <person name="Hansen M."/>
            <person name="Howarth C."/>
            <person name="Imamovic A."/>
            <person name="Larimer J."/>
            <person name="McCowan C."/>
            <person name="Murphy C."/>
            <person name="Pearson M."/>
            <person name="Priest M."/>
            <person name="Roberts A."/>
            <person name="Saif S."/>
            <person name="Shea T."/>
            <person name="Sykes S."/>
            <person name="Wortman J."/>
            <person name="Nusbaum C."/>
            <person name="Birren B."/>
        </authorList>
    </citation>
    <scope>NUCLEOTIDE SEQUENCE [LARGE SCALE GENOMIC DNA]</scope>
    <source>
        <strain evidence="3">CBS 10737</strain>
    </source>
</reference>
<evidence type="ECO:0000313" key="4">
    <source>
        <dbReference type="EMBL" id="WWC73563.1"/>
    </source>
</evidence>
<gene>
    <name evidence="3" type="ORF">I206_05863</name>
    <name evidence="4" type="ORF">I206_107535</name>
</gene>
<dbReference type="EMBL" id="KI894014">
    <property type="protein sequence ID" value="OCF47997.1"/>
    <property type="molecule type" value="Genomic_DNA"/>
</dbReference>
<accession>A0A1B9HXK3</accession>
<sequence>MLTSATVFISLISLVSARPHCNAHNNANAATVTYLYTRHHAMSTAIGITSAATSLAAIPTAGEKITTSITEQSSSIIESTVTEVTSTPNVIGSSGIVSTQIESVIPNTSTSASLVVPTNLAASQTNSSSGSTSGADAELLVKLHNDFRAQYGAGPITWSDTLANYAKSHATACNMKHTNGPYGENLAAGAGGGYSITDGFDSWANEASQYDPSNPQYSHFTQVVWKATTEIGCAAVSCADGTIFDIGTESLYIMCEYNPPGNVIGQFGENVGSKSS</sequence>
<dbReference type="SMART" id="SM00198">
    <property type="entry name" value="SCP"/>
    <property type="match status" value="1"/>
</dbReference>